<protein>
    <submittedName>
        <fullName evidence="3">Uncharacterized protein</fullName>
    </submittedName>
</protein>
<comment type="similarity">
    <text evidence="1">Belongs to the sulfotransferase 1 family.</text>
</comment>
<dbReference type="EMBL" id="CAIIXF020000008">
    <property type="protein sequence ID" value="CAH1791418.1"/>
    <property type="molecule type" value="Genomic_DNA"/>
</dbReference>
<organism evidence="3 4">
    <name type="scientific">Owenia fusiformis</name>
    <name type="common">Polychaete worm</name>
    <dbReference type="NCBI Taxonomy" id="6347"/>
    <lineage>
        <taxon>Eukaryota</taxon>
        <taxon>Metazoa</taxon>
        <taxon>Spiralia</taxon>
        <taxon>Lophotrochozoa</taxon>
        <taxon>Annelida</taxon>
        <taxon>Polychaeta</taxon>
        <taxon>Sedentaria</taxon>
        <taxon>Canalipalpata</taxon>
        <taxon>Sabellida</taxon>
        <taxon>Oweniida</taxon>
        <taxon>Oweniidae</taxon>
        <taxon>Owenia</taxon>
    </lineage>
</organism>
<dbReference type="InterPro" id="IPR027417">
    <property type="entry name" value="P-loop_NTPase"/>
</dbReference>
<dbReference type="PANTHER" id="PTHR11783">
    <property type="entry name" value="SULFOTRANSFERASE SULT"/>
    <property type="match status" value="1"/>
</dbReference>
<name>A0A8J1U6E9_OWEFU</name>
<evidence type="ECO:0000313" key="4">
    <source>
        <dbReference type="Proteomes" id="UP000749559"/>
    </source>
</evidence>
<proteinExistence type="inferred from homology"/>
<dbReference type="GO" id="GO:0008146">
    <property type="term" value="F:sulfotransferase activity"/>
    <property type="evidence" value="ECO:0007669"/>
    <property type="project" value="InterPro"/>
</dbReference>
<gene>
    <name evidence="3" type="ORF">OFUS_LOCUS16502</name>
</gene>
<feature type="non-terminal residue" evidence="3">
    <location>
        <position position="145"/>
    </location>
</feature>
<dbReference type="Proteomes" id="UP000749559">
    <property type="component" value="Unassembled WGS sequence"/>
</dbReference>
<keyword evidence="4" id="KW-1185">Reference proteome</keyword>
<dbReference type="SUPFAM" id="SSF52540">
    <property type="entry name" value="P-loop containing nucleoside triphosphate hydrolases"/>
    <property type="match status" value="1"/>
</dbReference>
<keyword evidence="2" id="KW-0808">Transferase</keyword>
<dbReference type="Pfam" id="PF00685">
    <property type="entry name" value="Sulfotransfer_1"/>
    <property type="match status" value="1"/>
</dbReference>
<reference evidence="3" key="1">
    <citation type="submission" date="2022-03" db="EMBL/GenBank/DDBJ databases">
        <authorList>
            <person name="Martin C."/>
        </authorList>
    </citation>
    <scope>NUCLEOTIDE SEQUENCE</scope>
</reference>
<dbReference type="OrthoDB" id="6146345at2759"/>
<dbReference type="InterPro" id="IPR000863">
    <property type="entry name" value="Sulfotransferase_dom"/>
</dbReference>
<dbReference type="Gene3D" id="3.40.50.300">
    <property type="entry name" value="P-loop containing nucleotide triphosphate hydrolases"/>
    <property type="match status" value="1"/>
</dbReference>
<evidence type="ECO:0000313" key="3">
    <source>
        <dbReference type="EMBL" id="CAH1791418.1"/>
    </source>
</evidence>
<dbReference type="AlphaFoldDB" id="A0A8J1U6E9"/>
<accession>A0A8J1U6E9</accession>
<comment type="caution">
    <text evidence="3">The sequence shown here is derived from an EMBL/GenBank/DDBJ whole genome shotgun (WGS) entry which is preliminary data.</text>
</comment>
<evidence type="ECO:0000256" key="2">
    <source>
        <dbReference type="ARBA" id="ARBA00022679"/>
    </source>
</evidence>
<sequence>DWPTLKKLNKLPIREDDILIASYMRSGTHWTAELVDLVRHNGDTDAIKAHIHQRFHCLEISNKAWRGETNVLEDEADGSCYDEVQKMQSPRLLVTHQQTSFMPDGVLQGKCKTILVLRNPKSVIVSNTFMYNAFGTAFTEPITVD</sequence>
<feature type="non-terminal residue" evidence="3">
    <location>
        <position position="1"/>
    </location>
</feature>
<evidence type="ECO:0000256" key="1">
    <source>
        <dbReference type="ARBA" id="ARBA00005771"/>
    </source>
</evidence>